<organism evidence="2 3">
    <name type="scientific">Theobroma cacao</name>
    <name type="common">Cacao</name>
    <name type="synonym">Cocoa</name>
    <dbReference type="NCBI Taxonomy" id="3641"/>
    <lineage>
        <taxon>Eukaryota</taxon>
        <taxon>Viridiplantae</taxon>
        <taxon>Streptophyta</taxon>
        <taxon>Embryophyta</taxon>
        <taxon>Tracheophyta</taxon>
        <taxon>Spermatophyta</taxon>
        <taxon>Magnoliopsida</taxon>
        <taxon>eudicotyledons</taxon>
        <taxon>Gunneridae</taxon>
        <taxon>Pentapetalae</taxon>
        <taxon>rosids</taxon>
        <taxon>malvids</taxon>
        <taxon>Malvales</taxon>
        <taxon>Malvaceae</taxon>
        <taxon>Byttnerioideae</taxon>
        <taxon>Theobroma</taxon>
    </lineage>
</organism>
<sequence>MMRSERTKTNMLRVEKEKMQIALAWPYVFHACIAFFADDLTNMYSKSHNNSFRRTHCRGRQHQRHYIPSRFRDVARQKSYDVIDKIIYCKYV</sequence>
<keyword evidence="1" id="KW-0472">Membrane</keyword>
<gene>
    <name evidence="2" type="ORF">TCM_025148</name>
</gene>
<keyword evidence="3" id="KW-1185">Reference proteome</keyword>
<dbReference type="EMBL" id="CM001883">
    <property type="protein sequence ID" value="EOY09767.1"/>
    <property type="molecule type" value="Genomic_DNA"/>
</dbReference>
<evidence type="ECO:0000313" key="3">
    <source>
        <dbReference type="Proteomes" id="UP000026915"/>
    </source>
</evidence>
<dbReference type="Proteomes" id="UP000026915">
    <property type="component" value="Chromosome 5"/>
</dbReference>
<proteinExistence type="predicted"/>
<dbReference type="AlphaFoldDB" id="A0A061EZE2"/>
<evidence type="ECO:0000313" key="2">
    <source>
        <dbReference type="EMBL" id="EOY09767.1"/>
    </source>
</evidence>
<evidence type="ECO:0000256" key="1">
    <source>
        <dbReference type="SAM" id="Phobius"/>
    </source>
</evidence>
<protein>
    <submittedName>
        <fullName evidence="2">Uncharacterized protein</fullName>
    </submittedName>
</protein>
<name>A0A061EZE2_THECC</name>
<reference evidence="2 3" key="1">
    <citation type="journal article" date="2013" name="Genome Biol.">
        <title>The genome sequence of the most widely cultivated cacao type and its use to identify candidate genes regulating pod color.</title>
        <authorList>
            <person name="Motamayor J.C."/>
            <person name="Mockaitis K."/>
            <person name="Schmutz J."/>
            <person name="Haiminen N."/>
            <person name="Iii D.L."/>
            <person name="Cornejo O."/>
            <person name="Findley S.D."/>
            <person name="Zheng P."/>
            <person name="Utro F."/>
            <person name="Royaert S."/>
            <person name="Saski C."/>
            <person name="Jenkins J."/>
            <person name="Podicheti R."/>
            <person name="Zhao M."/>
            <person name="Scheffler B.E."/>
            <person name="Stack J.C."/>
            <person name="Feltus F.A."/>
            <person name="Mustiga G.M."/>
            <person name="Amores F."/>
            <person name="Phillips W."/>
            <person name="Marelli J.P."/>
            <person name="May G.D."/>
            <person name="Shapiro H."/>
            <person name="Ma J."/>
            <person name="Bustamante C.D."/>
            <person name="Schnell R.J."/>
            <person name="Main D."/>
            <person name="Gilbert D."/>
            <person name="Parida L."/>
            <person name="Kuhn D.N."/>
        </authorList>
    </citation>
    <scope>NUCLEOTIDE SEQUENCE [LARGE SCALE GENOMIC DNA]</scope>
    <source>
        <strain evidence="3">cv. Matina 1-6</strain>
    </source>
</reference>
<dbReference type="HOGENOM" id="CLU_2417634_0_0_1"/>
<dbReference type="InParanoid" id="A0A061EZE2"/>
<keyword evidence="1" id="KW-0812">Transmembrane</keyword>
<feature type="transmembrane region" description="Helical" evidence="1">
    <location>
        <begin position="21"/>
        <end position="37"/>
    </location>
</feature>
<keyword evidence="1" id="KW-1133">Transmembrane helix</keyword>
<accession>A0A061EZE2</accession>
<dbReference type="Gramene" id="EOY09767">
    <property type="protein sequence ID" value="EOY09767"/>
    <property type="gene ID" value="TCM_025148"/>
</dbReference>